<keyword evidence="3" id="KW-1185">Reference proteome</keyword>
<dbReference type="Ensembl" id="ENSPTRT00000083830.1">
    <property type="protein sequence ID" value="ENSPTRP00000083295.1"/>
    <property type="gene ID" value="ENSPTRG00000047998.1"/>
</dbReference>
<protein>
    <submittedName>
        <fullName evidence="2">Uncharacterized protein</fullName>
    </submittedName>
</protein>
<keyword evidence="1" id="KW-0812">Transmembrane</keyword>
<evidence type="ECO:0000313" key="3">
    <source>
        <dbReference type="Proteomes" id="UP000002277"/>
    </source>
</evidence>
<feature type="transmembrane region" description="Helical" evidence="1">
    <location>
        <begin position="29"/>
        <end position="48"/>
    </location>
</feature>
<dbReference type="Bgee" id="ENSPTRG00000047998">
    <property type="expression patterns" value="Expressed in primary visual cortex and 10 other cell types or tissues"/>
</dbReference>
<organism evidence="2 3">
    <name type="scientific">Pan troglodytes</name>
    <name type="common">Chimpanzee</name>
    <dbReference type="NCBI Taxonomy" id="9598"/>
    <lineage>
        <taxon>Eukaryota</taxon>
        <taxon>Metazoa</taxon>
        <taxon>Chordata</taxon>
        <taxon>Craniata</taxon>
        <taxon>Vertebrata</taxon>
        <taxon>Euteleostomi</taxon>
        <taxon>Mammalia</taxon>
        <taxon>Eutheria</taxon>
        <taxon>Euarchontoglires</taxon>
        <taxon>Primates</taxon>
        <taxon>Haplorrhini</taxon>
        <taxon>Catarrhini</taxon>
        <taxon>Hominidae</taxon>
        <taxon>Pan</taxon>
    </lineage>
</organism>
<keyword evidence="1" id="KW-1133">Transmembrane helix</keyword>
<reference evidence="2 3" key="1">
    <citation type="journal article" date="2005" name="Nature">
        <title>Initial sequence of the chimpanzee genome and comparison with the human genome.</title>
        <authorList>
            <consortium name="Chimpanzee sequencing and analysis consortium"/>
        </authorList>
    </citation>
    <scope>NUCLEOTIDE SEQUENCE [LARGE SCALE GENOMIC DNA]</scope>
</reference>
<proteinExistence type="predicted"/>
<sequence>MLGSELKCFAWVLLRGGGFFQLEYVEELYLQYFDLAGFLLLVLCLELFPYDIKSKCSIPLLCGLGICLFFKINHVSWD</sequence>
<dbReference type="AlphaFoldDB" id="A0A2I3T244"/>
<evidence type="ECO:0000256" key="1">
    <source>
        <dbReference type="SAM" id="Phobius"/>
    </source>
</evidence>
<accession>A0A2I3T244</accession>
<evidence type="ECO:0000313" key="2">
    <source>
        <dbReference type="Ensembl" id="ENSPTRP00000083295.1"/>
    </source>
</evidence>
<dbReference type="Proteomes" id="UP000002277">
    <property type="component" value="Chromosome 2A"/>
</dbReference>
<dbReference type="OMA" id="ELKCFGW"/>
<dbReference type="GeneTree" id="ENSGT00910000147214"/>
<keyword evidence="1" id="KW-0472">Membrane</keyword>
<reference evidence="2" key="2">
    <citation type="submission" date="2025-08" db="UniProtKB">
        <authorList>
            <consortium name="Ensembl"/>
        </authorList>
    </citation>
    <scope>IDENTIFICATION</scope>
</reference>
<feature type="transmembrane region" description="Helical" evidence="1">
    <location>
        <begin position="60"/>
        <end position="77"/>
    </location>
</feature>
<reference evidence="2" key="3">
    <citation type="submission" date="2025-09" db="UniProtKB">
        <authorList>
            <consortium name="Ensembl"/>
        </authorList>
    </citation>
    <scope>IDENTIFICATION</scope>
</reference>
<name>A0A2I3T244_PANTR</name>
<dbReference type="InParanoid" id="A0A2I3T244"/>
<dbReference type="EMBL" id="AACZ04063536">
    <property type="status" value="NOT_ANNOTATED_CDS"/>
    <property type="molecule type" value="Genomic_DNA"/>
</dbReference>